<reference evidence="2 3" key="1">
    <citation type="submission" date="2016-05" db="EMBL/GenBank/DDBJ databases">
        <title>First whole genome sequencing of Entamoeba histolytica HM1:IMSS-clone-6.</title>
        <authorList>
            <person name="Mukherjee Avik.K."/>
            <person name="Izumyama S."/>
            <person name="Nakada-Tsukui K."/>
            <person name="Nozaki T."/>
        </authorList>
    </citation>
    <scope>NUCLEOTIDE SEQUENCE [LARGE SCALE GENOMIC DNA]</scope>
    <source>
        <strain evidence="2 3">HM1:IMSS clone 6</strain>
    </source>
</reference>
<dbReference type="PANTHER" id="PTHR10678">
    <property type="entry name" value="26S PROTEASOME NON-ATPASE REGULATORY SUBUNIT 11/COP9 SIGNALOSOME COMPLEX SUBUNIT 2"/>
    <property type="match status" value="1"/>
</dbReference>
<dbReference type="FunFam" id="1.25.40.570:FF:000033">
    <property type="entry name" value="PCI domain containing protein"/>
    <property type="match status" value="1"/>
</dbReference>
<dbReference type="VEuPathDB" id="AmoebaDB:EHI_174890"/>
<dbReference type="SMART" id="SM00753">
    <property type="entry name" value="PAM"/>
    <property type="match status" value="1"/>
</dbReference>
<dbReference type="VEuPathDB" id="AmoebaDB:KM1_236620"/>
<dbReference type="Pfam" id="PF01399">
    <property type="entry name" value="PCI"/>
    <property type="match status" value="1"/>
</dbReference>
<dbReference type="PROSITE" id="PS50250">
    <property type="entry name" value="PCI"/>
    <property type="match status" value="1"/>
</dbReference>
<dbReference type="OMA" id="SEENWKD"/>
<protein>
    <submittedName>
        <fullName evidence="2">Pci domain containing protein</fullName>
    </submittedName>
</protein>
<dbReference type="Gene3D" id="1.25.40.570">
    <property type="match status" value="1"/>
</dbReference>
<comment type="caution">
    <text evidence="2">The sequence shown here is derived from an EMBL/GenBank/DDBJ whole genome shotgun (WGS) entry which is preliminary data.</text>
</comment>
<dbReference type="EMBL" id="BDEQ01000001">
    <property type="protein sequence ID" value="GAT94315.1"/>
    <property type="molecule type" value="Genomic_DNA"/>
</dbReference>
<proteinExistence type="predicted"/>
<gene>
    <name evidence="2" type="ORF">CL6EHI_174890</name>
</gene>
<evidence type="ECO:0000313" key="2">
    <source>
        <dbReference type="EMBL" id="GAT94315.1"/>
    </source>
</evidence>
<dbReference type="SUPFAM" id="SSF46785">
    <property type="entry name" value="Winged helix' DNA-binding domain"/>
    <property type="match status" value="1"/>
</dbReference>
<dbReference type="VEuPathDB" id="AmoebaDB:EHI5A_075390"/>
<dbReference type="InterPro" id="IPR050871">
    <property type="entry name" value="26S_Proteasome/COP9_Components"/>
</dbReference>
<dbReference type="SMART" id="SM00088">
    <property type="entry name" value="PINT"/>
    <property type="match status" value="1"/>
</dbReference>
<name>A0A5K1U931_ENTHI</name>
<dbReference type="AlphaFoldDB" id="A0A5K1U931"/>
<dbReference type="Proteomes" id="UP000078387">
    <property type="component" value="Unassembled WGS sequence"/>
</dbReference>
<accession>A0A5K1U931</accession>
<evidence type="ECO:0000313" key="3">
    <source>
        <dbReference type="Proteomes" id="UP000078387"/>
    </source>
</evidence>
<organism evidence="2 3">
    <name type="scientific">Entamoeba histolytica</name>
    <dbReference type="NCBI Taxonomy" id="5759"/>
    <lineage>
        <taxon>Eukaryota</taxon>
        <taxon>Amoebozoa</taxon>
        <taxon>Evosea</taxon>
        <taxon>Archamoebae</taxon>
        <taxon>Mastigamoebida</taxon>
        <taxon>Entamoebidae</taxon>
        <taxon>Entamoeba</taxon>
    </lineage>
</organism>
<evidence type="ECO:0000259" key="1">
    <source>
        <dbReference type="PROSITE" id="PS50250"/>
    </source>
</evidence>
<sequence length="429" mass="49800">MFDDDDIMFDDEGEVIDDEEIGIENKFYDAKNEMETNLEGAIESFKEIVQEDSEKKTEWGYKSLRKLCRYYGKANNEEEFKTYFVQFLEYLNIPAVSKAEKGLFLILGNINGMRNEVVIEVVNKAIEICEKNSNFSRIIFKLNIKKANTMFESGKYEELKPFLSELVNSCYLPNGKEDPMRSHLLIELYGLEIQLYSKLNDMRKLQQLCGKINFSDRNISHPKVLGIIMECCGKVKLCNSDFAGAKNDFFDSFKSLDEAGLPERFDALRFTILAHLLSSSKIDIFQAQEVKSYQRSPEMELVYQLYCAFNENNIIHFKEALNKSGSQFKDHPYIQQYIPLLIETAQKNLILKLVKCFKRINFSFLAQELDMKEEKVELLVLRMIFDNTLKAKINQFDRYLIMTEEQSSVTRKYIAITSMSKTLAASISV</sequence>
<dbReference type="InterPro" id="IPR000717">
    <property type="entry name" value="PCI_dom"/>
</dbReference>
<feature type="domain" description="PCI" evidence="1">
    <location>
        <begin position="238"/>
        <end position="407"/>
    </location>
</feature>
<dbReference type="VEuPathDB" id="AmoebaDB:EHI7A_168380"/>
<dbReference type="VEuPathDB" id="AmoebaDB:EHI8A_189090"/>
<dbReference type="InterPro" id="IPR036390">
    <property type="entry name" value="WH_DNA-bd_sf"/>
</dbReference>